<feature type="region of interest" description="Disordered" evidence="5">
    <location>
        <begin position="517"/>
        <end position="565"/>
    </location>
</feature>
<gene>
    <name evidence="7" type="ORF">NEOLEDRAFT_944651</name>
</gene>
<dbReference type="InterPro" id="IPR000571">
    <property type="entry name" value="Znf_CCCH"/>
</dbReference>
<feature type="region of interest" description="Disordered" evidence="5">
    <location>
        <begin position="19"/>
        <end position="41"/>
    </location>
</feature>
<dbReference type="Pfam" id="PF00642">
    <property type="entry name" value="zf-CCCH"/>
    <property type="match status" value="1"/>
</dbReference>
<protein>
    <recommendedName>
        <fullName evidence="6">C3H1-type domain-containing protein</fullName>
    </recommendedName>
</protein>
<feature type="domain" description="C3H1-type" evidence="6">
    <location>
        <begin position="45"/>
        <end position="72"/>
    </location>
</feature>
<dbReference type="OrthoDB" id="10676392at2759"/>
<feature type="region of interest" description="Disordered" evidence="5">
    <location>
        <begin position="616"/>
        <end position="705"/>
    </location>
</feature>
<sequence>MSSRHGASMSRQGHAFALGTASRAPHAPPSLDGDQVAGVGGPNVQRKRKTCRFFMSGFCASGVGCHFVHPGPSTDPREGPTTKASSGRGSPSTRGVRSSQGNRPDSRAARITFEDVPRAELGYDKQDYPCSNYLRGYCPYGLQCRYYHPPPASSTPKTSPKNAQASPSVSSTTSSPLVWPPPTYKLRGLPRPASSVSSPHTPESPLKRNSQRPTMRGWPARRLTFEPPDSTSLDASATNFVMSSPLTHSRNSSMEVNLSSEALVSPSRDMDRAVGNGRPTPLDFNPAETSSPPPHNTAALRILAKSRLHSPNLRRSSGFELDALLEDLSLGAEVPGLSSLDAEDPFPASPTPRRPMLRDRILQPHIPPLMLDELTSPIAATRAEPQMPQQLQPSPDILHSLSTVPRNIPPTYETYPVHASTNAMPDVDMVLQSLLRAPPHNKPQGQPSETTLAKLSSGLSLESIVNRKQTIRRSGIVLNTSNVHGHRTKRGKYREASLPYPSGKTYVSKHVTHADESYEPDLPRLLGPSPVALMKPGETSPVPQGTRQSSSISERGLPPPLSLGHTSDNDAFFTTIASHDFVTVYQPPAASVWPNDAYYSLQSNVRSSFMEPLPPSFAGIEPPPSTRCPVPSTASYANNSTLRPSLSSVTNIPGHSIPGPAVDQSSMLNPSVRSSRVPDPSPLLNPSSHAHSSTIHPSVDRTASPPATRYLLASPVVLVPMTLEDPFQPTTGRSPRSSRSTSAYSGTTYSASNRALHSPADSLPVTPPWSYTRLPGDLHDRGRQQAADDHTYGHRQAVAAHGGTRGSRRNGSAPPDGGRGRKCDRFKFKKDWHGWNKRKKDTKARERKMRPSPVMRPISRTEQRHSRRVGNRYENAQASGSSQERPKSTPPKFGTVRRIEQVMSPPVRYHTRPAWGEIDDWVVLRRVALKTDDAGLNVLEL</sequence>
<dbReference type="Proteomes" id="UP000076761">
    <property type="component" value="Unassembled WGS sequence"/>
</dbReference>
<evidence type="ECO:0000256" key="1">
    <source>
        <dbReference type="ARBA" id="ARBA00022723"/>
    </source>
</evidence>
<feature type="compositionally biased region" description="Basic and acidic residues" evidence="5">
    <location>
        <begin position="818"/>
        <end position="834"/>
    </location>
</feature>
<evidence type="ECO:0000256" key="2">
    <source>
        <dbReference type="ARBA" id="ARBA00022771"/>
    </source>
</evidence>
<keyword evidence="1 4" id="KW-0479">Metal-binding</keyword>
<feature type="region of interest" description="Disordered" evidence="5">
    <location>
        <begin position="70"/>
        <end position="112"/>
    </location>
</feature>
<dbReference type="SMART" id="SM00356">
    <property type="entry name" value="ZnF_C3H1"/>
    <property type="match status" value="2"/>
</dbReference>
<evidence type="ECO:0000259" key="6">
    <source>
        <dbReference type="PROSITE" id="PS50103"/>
    </source>
</evidence>
<accession>A0A165NDZ2</accession>
<feature type="region of interest" description="Disordered" evidence="5">
    <location>
        <begin position="151"/>
        <end position="231"/>
    </location>
</feature>
<feature type="compositionally biased region" description="Polar residues" evidence="5">
    <location>
        <begin position="874"/>
        <end position="883"/>
    </location>
</feature>
<feature type="zinc finger region" description="C3H1-type" evidence="4">
    <location>
        <begin position="45"/>
        <end position="72"/>
    </location>
</feature>
<dbReference type="PROSITE" id="PS50103">
    <property type="entry name" value="ZF_C3H1"/>
    <property type="match status" value="2"/>
</dbReference>
<proteinExistence type="predicted"/>
<feature type="compositionally biased region" description="Polar residues" evidence="5">
    <location>
        <begin position="194"/>
        <end position="213"/>
    </location>
</feature>
<dbReference type="STRING" id="1314782.A0A165NDZ2"/>
<dbReference type="EMBL" id="KV425639">
    <property type="protein sequence ID" value="KZT19515.1"/>
    <property type="molecule type" value="Genomic_DNA"/>
</dbReference>
<feature type="compositionally biased region" description="Polar residues" evidence="5">
    <location>
        <begin position="684"/>
        <end position="696"/>
    </location>
</feature>
<keyword evidence="2 4" id="KW-0863">Zinc-finger</keyword>
<evidence type="ECO:0000256" key="4">
    <source>
        <dbReference type="PROSITE-ProRule" id="PRU00723"/>
    </source>
</evidence>
<evidence type="ECO:0000256" key="3">
    <source>
        <dbReference type="ARBA" id="ARBA00022833"/>
    </source>
</evidence>
<dbReference type="Gene3D" id="3.30.1370.210">
    <property type="match status" value="1"/>
</dbReference>
<dbReference type="InterPro" id="IPR036855">
    <property type="entry name" value="Znf_CCCH_sf"/>
</dbReference>
<feature type="region of interest" description="Disordered" evidence="5">
    <location>
        <begin position="724"/>
        <end position="893"/>
    </location>
</feature>
<dbReference type="AlphaFoldDB" id="A0A165NDZ2"/>
<feature type="compositionally biased region" description="Polar residues" evidence="5">
    <location>
        <begin position="632"/>
        <end position="653"/>
    </location>
</feature>
<reference evidence="7 8" key="1">
    <citation type="journal article" date="2016" name="Mol. Biol. Evol.">
        <title>Comparative Genomics of Early-Diverging Mushroom-Forming Fungi Provides Insights into the Origins of Lignocellulose Decay Capabilities.</title>
        <authorList>
            <person name="Nagy L.G."/>
            <person name="Riley R."/>
            <person name="Tritt A."/>
            <person name="Adam C."/>
            <person name="Daum C."/>
            <person name="Floudas D."/>
            <person name="Sun H."/>
            <person name="Yadav J.S."/>
            <person name="Pangilinan J."/>
            <person name="Larsson K.H."/>
            <person name="Matsuura K."/>
            <person name="Barry K."/>
            <person name="Labutti K."/>
            <person name="Kuo R."/>
            <person name="Ohm R.A."/>
            <person name="Bhattacharya S.S."/>
            <person name="Shirouzu T."/>
            <person name="Yoshinaga Y."/>
            <person name="Martin F.M."/>
            <person name="Grigoriev I.V."/>
            <person name="Hibbett D.S."/>
        </authorList>
    </citation>
    <scope>NUCLEOTIDE SEQUENCE [LARGE SCALE GENOMIC DNA]</scope>
    <source>
        <strain evidence="7 8">HHB14362 ss-1</strain>
    </source>
</reference>
<keyword evidence="8" id="KW-1185">Reference proteome</keyword>
<feature type="compositionally biased region" description="Basic and acidic residues" evidence="5">
    <location>
        <begin position="776"/>
        <end position="792"/>
    </location>
</feature>
<keyword evidence="3 4" id="KW-0862">Zinc</keyword>
<dbReference type="SUPFAM" id="SSF90229">
    <property type="entry name" value="CCCH zinc finger"/>
    <property type="match status" value="1"/>
</dbReference>
<evidence type="ECO:0000313" key="8">
    <source>
        <dbReference type="Proteomes" id="UP000076761"/>
    </source>
</evidence>
<feature type="compositionally biased region" description="Low complexity" evidence="5">
    <location>
        <begin position="154"/>
        <end position="177"/>
    </location>
</feature>
<evidence type="ECO:0000313" key="7">
    <source>
        <dbReference type="EMBL" id="KZT19515.1"/>
    </source>
</evidence>
<feature type="compositionally biased region" description="Polar residues" evidence="5">
    <location>
        <begin position="82"/>
        <end position="103"/>
    </location>
</feature>
<evidence type="ECO:0000256" key="5">
    <source>
        <dbReference type="SAM" id="MobiDB-lite"/>
    </source>
</evidence>
<dbReference type="InParanoid" id="A0A165NDZ2"/>
<feature type="compositionally biased region" description="Basic residues" evidence="5">
    <location>
        <begin position="835"/>
        <end position="850"/>
    </location>
</feature>
<feature type="zinc finger region" description="C3H1-type" evidence="4">
    <location>
        <begin position="124"/>
        <end position="151"/>
    </location>
</feature>
<feature type="compositionally biased region" description="Polar residues" evidence="5">
    <location>
        <begin position="541"/>
        <end position="553"/>
    </location>
</feature>
<dbReference type="GO" id="GO:0008270">
    <property type="term" value="F:zinc ion binding"/>
    <property type="evidence" value="ECO:0007669"/>
    <property type="project" value="UniProtKB-KW"/>
</dbReference>
<feature type="domain" description="C3H1-type" evidence="6">
    <location>
        <begin position="124"/>
        <end position="151"/>
    </location>
</feature>
<organism evidence="7 8">
    <name type="scientific">Neolentinus lepideus HHB14362 ss-1</name>
    <dbReference type="NCBI Taxonomy" id="1314782"/>
    <lineage>
        <taxon>Eukaryota</taxon>
        <taxon>Fungi</taxon>
        <taxon>Dikarya</taxon>
        <taxon>Basidiomycota</taxon>
        <taxon>Agaricomycotina</taxon>
        <taxon>Agaricomycetes</taxon>
        <taxon>Gloeophyllales</taxon>
        <taxon>Gloeophyllaceae</taxon>
        <taxon>Neolentinus</taxon>
    </lineage>
</organism>
<name>A0A165NDZ2_9AGAM</name>
<feature type="compositionally biased region" description="Low complexity" evidence="5">
    <location>
        <begin position="729"/>
        <end position="752"/>
    </location>
</feature>